<protein>
    <submittedName>
        <fullName evidence="1">Uncharacterized protein</fullName>
    </submittedName>
</protein>
<comment type="caution">
    <text evidence="1">The sequence shown here is derived from an EMBL/GenBank/DDBJ whole genome shotgun (WGS) entry which is preliminary data.</text>
</comment>
<accession>A0ABD3NG01</accession>
<evidence type="ECO:0000313" key="2">
    <source>
        <dbReference type="Proteomes" id="UP001530400"/>
    </source>
</evidence>
<dbReference type="Proteomes" id="UP001530400">
    <property type="component" value="Unassembled WGS sequence"/>
</dbReference>
<name>A0ABD3NG01_9STRA</name>
<gene>
    <name evidence="1" type="ORF">ACHAWO_010341</name>
</gene>
<dbReference type="AlphaFoldDB" id="A0ABD3NG01"/>
<evidence type="ECO:0000313" key="1">
    <source>
        <dbReference type="EMBL" id="KAL3774807.1"/>
    </source>
</evidence>
<reference evidence="1 2" key="1">
    <citation type="submission" date="2024-10" db="EMBL/GenBank/DDBJ databases">
        <title>Updated reference genomes for cyclostephanoid diatoms.</title>
        <authorList>
            <person name="Roberts W.R."/>
            <person name="Alverson A.J."/>
        </authorList>
    </citation>
    <scope>NUCLEOTIDE SEQUENCE [LARGE SCALE GENOMIC DNA]</scope>
    <source>
        <strain evidence="1 2">AJA010-31</strain>
    </source>
</reference>
<dbReference type="EMBL" id="JALLPJ020001177">
    <property type="protein sequence ID" value="KAL3774807.1"/>
    <property type="molecule type" value="Genomic_DNA"/>
</dbReference>
<organism evidence="1 2">
    <name type="scientific">Cyclotella atomus</name>
    <dbReference type="NCBI Taxonomy" id="382360"/>
    <lineage>
        <taxon>Eukaryota</taxon>
        <taxon>Sar</taxon>
        <taxon>Stramenopiles</taxon>
        <taxon>Ochrophyta</taxon>
        <taxon>Bacillariophyta</taxon>
        <taxon>Coscinodiscophyceae</taxon>
        <taxon>Thalassiosirophycidae</taxon>
        <taxon>Stephanodiscales</taxon>
        <taxon>Stephanodiscaceae</taxon>
        <taxon>Cyclotella</taxon>
    </lineage>
</organism>
<proteinExistence type="predicted"/>
<keyword evidence="2" id="KW-1185">Reference proteome</keyword>
<sequence length="253" mass="29057">MAAVNHHSLFDPWSRRHTHFSAAETTSLLELLYTDYLVDSHAKETKEKALLEDLLAVDIQFHRTEVRDHENIATAPELKEQKDIFLDLLAVDQEIDQFKHSAEKFVDHHYSYTTALHDPYVRKEKTFIEEFVGIYAPNIHGARGSSTDELLRDNVTMMELLAVDESVDDHKRFEKLIHSSEYGLIEDLYEIDIEVSAAKRRVLLIEDLQDLLDVDHLVDGKTSAAPNEHTNGHSGGKRSIFSHKEKYHASLSR</sequence>